<keyword evidence="1" id="KW-0472">Membrane</keyword>
<reference evidence="2 3" key="1">
    <citation type="submission" date="2021-04" db="EMBL/GenBank/DDBJ databases">
        <title>Chitinophaga sp. nov., isolated from the rhizosphere soil.</title>
        <authorList>
            <person name="He S."/>
        </authorList>
    </citation>
    <scope>NUCLEOTIDE SEQUENCE [LARGE SCALE GENOMIC DNA]</scope>
    <source>
        <strain evidence="2 3">2R12</strain>
    </source>
</reference>
<dbReference type="EMBL" id="JAGTXB010000001">
    <property type="protein sequence ID" value="MBS0026302.1"/>
    <property type="molecule type" value="Genomic_DNA"/>
</dbReference>
<evidence type="ECO:0000256" key="1">
    <source>
        <dbReference type="SAM" id="Phobius"/>
    </source>
</evidence>
<feature type="transmembrane region" description="Helical" evidence="1">
    <location>
        <begin position="88"/>
        <end position="107"/>
    </location>
</feature>
<organism evidence="2 3">
    <name type="scientific">Chitinophaga hostae</name>
    <dbReference type="NCBI Taxonomy" id="2831022"/>
    <lineage>
        <taxon>Bacteria</taxon>
        <taxon>Pseudomonadati</taxon>
        <taxon>Bacteroidota</taxon>
        <taxon>Chitinophagia</taxon>
        <taxon>Chitinophagales</taxon>
        <taxon>Chitinophagaceae</taxon>
        <taxon>Chitinophaga</taxon>
    </lineage>
</organism>
<keyword evidence="1" id="KW-0812">Transmembrane</keyword>
<feature type="transmembrane region" description="Helical" evidence="1">
    <location>
        <begin position="113"/>
        <end position="133"/>
    </location>
</feature>
<sequence length="141" mass="16396">MKSRYLLPHAYKKIGGILLLLFIAFYLVLQLGFNIKWLDANNSTLSIDGYTDEVVVTGLIISLLMIAFSKEKNEDEFIATVRLESLQWGIYISYGLLVVATWSFYGLNYFSVMVYNMFTPLIFFIIRFHYVIIKNRRTLPS</sequence>
<gene>
    <name evidence="2" type="ORF">KE626_03155</name>
</gene>
<proteinExistence type="predicted"/>
<evidence type="ECO:0000313" key="3">
    <source>
        <dbReference type="Proteomes" id="UP000676386"/>
    </source>
</evidence>
<accession>A0ABS5ITK8</accession>
<protein>
    <submittedName>
        <fullName evidence="2">Uncharacterized protein</fullName>
    </submittedName>
</protein>
<name>A0ABS5ITK8_9BACT</name>
<dbReference type="Proteomes" id="UP000676386">
    <property type="component" value="Unassembled WGS sequence"/>
</dbReference>
<comment type="caution">
    <text evidence="2">The sequence shown here is derived from an EMBL/GenBank/DDBJ whole genome shotgun (WGS) entry which is preliminary data.</text>
</comment>
<dbReference type="RefSeq" id="WP_211971422.1">
    <property type="nucleotide sequence ID" value="NZ_CBFHAM010000005.1"/>
</dbReference>
<keyword evidence="3" id="KW-1185">Reference proteome</keyword>
<evidence type="ECO:0000313" key="2">
    <source>
        <dbReference type="EMBL" id="MBS0026302.1"/>
    </source>
</evidence>
<feature type="transmembrane region" description="Helical" evidence="1">
    <location>
        <begin position="49"/>
        <end position="68"/>
    </location>
</feature>
<keyword evidence="1" id="KW-1133">Transmembrane helix</keyword>
<feature type="transmembrane region" description="Helical" evidence="1">
    <location>
        <begin position="12"/>
        <end position="29"/>
    </location>
</feature>